<dbReference type="EMBL" id="AP019860">
    <property type="protein sequence ID" value="BBM87506.1"/>
    <property type="molecule type" value="Genomic_DNA"/>
</dbReference>
<dbReference type="Proteomes" id="UP000326354">
    <property type="component" value="Chromosome"/>
</dbReference>
<keyword evidence="1" id="KW-0812">Transmembrane</keyword>
<keyword evidence="1" id="KW-0472">Membrane</keyword>
<feature type="transmembrane region" description="Helical" evidence="1">
    <location>
        <begin position="56"/>
        <end position="76"/>
    </location>
</feature>
<reference evidence="2 3" key="1">
    <citation type="submission" date="2019-08" db="EMBL/GenBank/DDBJ databases">
        <title>Complete genome sequence of Candidatus Uab amorphum.</title>
        <authorList>
            <person name="Shiratori T."/>
            <person name="Suzuki S."/>
            <person name="Kakizawa Y."/>
            <person name="Ishida K."/>
        </authorList>
    </citation>
    <scope>NUCLEOTIDE SEQUENCE [LARGE SCALE GENOMIC DNA]</scope>
    <source>
        <strain evidence="2 3">SRT547</strain>
    </source>
</reference>
<name>A0A5S9ITT7_UABAM</name>
<feature type="transmembrane region" description="Helical" evidence="1">
    <location>
        <begin position="5"/>
        <end position="22"/>
    </location>
</feature>
<keyword evidence="3" id="KW-1185">Reference proteome</keyword>
<dbReference type="AlphaFoldDB" id="A0A5S9ITT7"/>
<sequence>MKKWWFSVVLGIVYIAVFHAWMFCETKFQVQSIGVGVFCVLLIVSIYFYKKYFLNMWDYFVHASIIFDILLEGVLIYPHDNYYFYGCFAAFAVVLVGLRWYYKRAETKELGSVSSEAVVH</sequence>
<keyword evidence="1" id="KW-1133">Transmembrane helix</keyword>
<dbReference type="KEGG" id="uam:UABAM_05918"/>
<accession>A0A5S9ITT7</accession>
<gene>
    <name evidence="2" type="ORF">UABAM_05918</name>
</gene>
<feature type="transmembrane region" description="Helical" evidence="1">
    <location>
        <begin position="28"/>
        <end position="49"/>
    </location>
</feature>
<protein>
    <submittedName>
        <fullName evidence="2">Uncharacterized protein</fullName>
    </submittedName>
</protein>
<proteinExistence type="predicted"/>
<organism evidence="2 3">
    <name type="scientific">Uabimicrobium amorphum</name>
    <dbReference type="NCBI Taxonomy" id="2596890"/>
    <lineage>
        <taxon>Bacteria</taxon>
        <taxon>Pseudomonadati</taxon>
        <taxon>Planctomycetota</taxon>
        <taxon>Candidatus Uabimicrobiia</taxon>
        <taxon>Candidatus Uabimicrobiales</taxon>
        <taxon>Candidatus Uabimicrobiaceae</taxon>
        <taxon>Candidatus Uabimicrobium</taxon>
    </lineage>
</organism>
<evidence type="ECO:0000256" key="1">
    <source>
        <dbReference type="SAM" id="Phobius"/>
    </source>
</evidence>
<feature type="transmembrane region" description="Helical" evidence="1">
    <location>
        <begin position="82"/>
        <end position="102"/>
    </location>
</feature>
<evidence type="ECO:0000313" key="2">
    <source>
        <dbReference type="EMBL" id="BBM87506.1"/>
    </source>
</evidence>
<evidence type="ECO:0000313" key="3">
    <source>
        <dbReference type="Proteomes" id="UP000326354"/>
    </source>
</evidence>
<dbReference type="RefSeq" id="WP_151971523.1">
    <property type="nucleotide sequence ID" value="NZ_AP019860.1"/>
</dbReference>